<dbReference type="SUPFAM" id="SSF56436">
    <property type="entry name" value="C-type lectin-like"/>
    <property type="match status" value="1"/>
</dbReference>
<gene>
    <name evidence="4" type="primary">LOC111931473</name>
</gene>
<dbReference type="GO" id="GO:0005886">
    <property type="term" value="C:plasma membrane"/>
    <property type="evidence" value="ECO:0007669"/>
    <property type="project" value="UniProtKB-SubCell"/>
</dbReference>
<dbReference type="InterPro" id="IPR016187">
    <property type="entry name" value="CTDL_fold"/>
</dbReference>
<evidence type="ECO:0000313" key="4">
    <source>
        <dbReference type="Ensembl" id="ENSCCEP00000020867.1"/>
    </source>
</evidence>
<dbReference type="Ensembl" id="ENSCCET00000031677.1">
    <property type="protein sequence ID" value="ENSCCEP00000020867.1"/>
    <property type="gene ID" value="ENSCCEG00000018935.1"/>
</dbReference>
<keyword evidence="5" id="KW-1185">Reference proteome</keyword>
<proteinExistence type="predicted"/>
<dbReference type="Pfam" id="PF00059">
    <property type="entry name" value="Lectin_C"/>
    <property type="match status" value="1"/>
</dbReference>
<dbReference type="InterPro" id="IPR016186">
    <property type="entry name" value="C-type_lectin-like/link_sf"/>
</dbReference>
<dbReference type="PROSITE" id="PS50041">
    <property type="entry name" value="C_TYPE_LECTIN_2"/>
    <property type="match status" value="1"/>
</dbReference>
<protein>
    <submittedName>
        <fullName evidence="4">Early activation antigen CD69-like</fullName>
    </submittedName>
</protein>
<keyword evidence="2" id="KW-0430">Lectin</keyword>
<dbReference type="GO" id="GO:0030246">
    <property type="term" value="F:carbohydrate binding"/>
    <property type="evidence" value="ECO:0007669"/>
    <property type="project" value="UniProtKB-KW"/>
</dbReference>
<dbReference type="Proteomes" id="UP000694410">
    <property type="component" value="Unplaced"/>
</dbReference>
<reference evidence="4" key="2">
    <citation type="submission" date="2025-09" db="UniProtKB">
        <authorList>
            <consortium name="Ensembl"/>
        </authorList>
    </citation>
    <scope>IDENTIFICATION</scope>
</reference>
<sequence>MSLSAPRGCKAVPEADLRRAILALLKARDRGAVCSRQRDGCCELEESEFCSVHGIVKELLHLQQGPAAGVPHLPGAQEAACPTPEDATWERAVSEDAENGFCSNDGSVREPLGAQGTSAAGNVHKRILRRFLGKQFRCRTVAIMVSPVLLTLVVTLAVLSAQQAPVPPVPVQGCPCGWVCYCGTCYYLSRDHGTWEQSQERCSKLGASLAILKEEEMDLFFRLRGNTDYWLGLRRRGEHLQWVDGSNFSSWVPVLGNSECVYLADDKFRSVDCSNEQPYLCSKAQTPLQ</sequence>
<evidence type="ECO:0000313" key="5">
    <source>
        <dbReference type="Proteomes" id="UP000694410"/>
    </source>
</evidence>
<dbReference type="InterPro" id="IPR001304">
    <property type="entry name" value="C-type_lectin-like"/>
</dbReference>
<evidence type="ECO:0000256" key="2">
    <source>
        <dbReference type="ARBA" id="ARBA00022734"/>
    </source>
</evidence>
<dbReference type="Gene3D" id="3.10.100.10">
    <property type="entry name" value="Mannose-Binding Protein A, subunit A"/>
    <property type="match status" value="1"/>
</dbReference>
<evidence type="ECO:0000259" key="3">
    <source>
        <dbReference type="PROSITE" id="PS50041"/>
    </source>
</evidence>
<dbReference type="AlphaFoldDB" id="A0A8C0V9I8"/>
<reference evidence="4" key="1">
    <citation type="submission" date="2025-08" db="UniProtKB">
        <authorList>
            <consortium name="Ensembl"/>
        </authorList>
    </citation>
    <scope>IDENTIFICATION</scope>
</reference>
<dbReference type="InterPro" id="IPR033992">
    <property type="entry name" value="NKR-like_CTLD"/>
</dbReference>
<feature type="domain" description="C-type lectin" evidence="3">
    <location>
        <begin position="181"/>
        <end position="282"/>
    </location>
</feature>
<dbReference type="OrthoDB" id="10059571at2759"/>
<evidence type="ECO:0000256" key="1">
    <source>
        <dbReference type="ARBA" id="ARBA00004401"/>
    </source>
</evidence>
<dbReference type="RefSeq" id="XP_023785872.1">
    <property type="nucleotide sequence ID" value="XM_023930104.1"/>
</dbReference>
<accession>A0A8C0V9I8</accession>
<dbReference type="SMART" id="SM00034">
    <property type="entry name" value="CLECT"/>
    <property type="match status" value="1"/>
</dbReference>
<name>A0A8C0V9I8_CYACU</name>
<dbReference type="PANTHER" id="PTHR45710">
    <property type="entry name" value="C-TYPE LECTIN DOMAIN-CONTAINING PROTEIN 180"/>
    <property type="match status" value="1"/>
</dbReference>
<organism evidence="4 5">
    <name type="scientific">Cyanistes caeruleus</name>
    <name type="common">Eurasian blue tit</name>
    <name type="synonym">Parus caeruleus</name>
    <dbReference type="NCBI Taxonomy" id="156563"/>
    <lineage>
        <taxon>Eukaryota</taxon>
        <taxon>Metazoa</taxon>
        <taxon>Chordata</taxon>
        <taxon>Craniata</taxon>
        <taxon>Vertebrata</taxon>
        <taxon>Euteleostomi</taxon>
        <taxon>Archelosauria</taxon>
        <taxon>Archosauria</taxon>
        <taxon>Dinosauria</taxon>
        <taxon>Saurischia</taxon>
        <taxon>Theropoda</taxon>
        <taxon>Coelurosauria</taxon>
        <taxon>Aves</taxon>
        <taxon>Neognathae</taxon>
        <taxon>Neoaves</taxon>
        <taxon>Telluraves</taxon>
        <taxon>Australaves</taxon>
        <taxon>Passeriformes</taxon>
        <taxon>Paridae</taxon>
        <taxon>Cyanistes</taxon>
    </lineage>
</organism>
<dbReference type="CDD" id="cd03593">
    <property type="entry name" value="CLECT_NK_receptors_like"/>
    <property type="match status" value="1"/>
</dbReference>
<dbReference type="PANTHER" id="PTHR45710:SF8">
    <property type="entry name" value="RERATING FAMILY MEMBER 4"/>
    <property type="match status" value="1"/>
</dbReference>
<dbReference type="KEGG" id="ccae:111931473"/>
<dbReference type="GeneID" id="111931473"/>
<comment type="subcellular location">
    <subcellularLocation>
        <location evidence="1">Cell membrane</location>
        <topology evidence="1">Single-pass type II membrane protein</topology>
    </subcellularLocation>
</comment>
<dbReference type="InterPro" id="IPR050828">
    <property type="entry name" value="C-type_lectin/matrix_domain"/>
</dbReference>